<accession>A0A8R7Q5J3</accession>
<dbReference type="Gramene" id="TuG1812G0400002027.01.T02">
    <property type="protein sequence ID" value="TuG1812G0400002027.01.T02"/>
    <property type="gene ID" value="TuG1812G0400002027.01"/>
</dbReference>
<dbReference type="EnsemblPlants" id="TuG1812G0400002027.01.T02">
    <property type="protein sequence ID" value="TuG1812G0400002027.01.T02"/>
    <property type="gene ID" value="TuG1812G0400002027.01"/>
</dbReference>
<reference evidence="1" key="3">
    <citation type="submission" date="2022-06" db="UniProtKB">
        <authorList>
            <consortium name="EnsemblPlants"/>
        </authorList>
    </citation>
    <scope>IDENTIFICATION</scope>
</reference>
<proteinExistence type="predicted"/>
<evidence type="ECO:0000313" key="2">
    <source>
        <dbReference type="Proteomes" id="UP000015106"/>
    </source>
</evidence>
<name>A0A8R7Q5J3_TRIUA</name>
<evidence type="ECO:0000313" key="1">
    <source>
        <dbReference type="EnsemblPlants" id="TuG1812G0400002027.01.T02"/>
    </source>
</evidence>
<reference evidence="2" key="1">
    <citation type="journal article" date="2013" name="Nature">
        <title>Draft genome of the wheat A-genome progenitor Triticum urartu.</title>
        <authorList>
            <person name="Ling H.Q."/>
            <person name="Zhao S."/>
            <person name="Liu D."/>
            <person name="Wang J."/>
            <person name="Sun H."/>
            <person name="Zhang C."/>
            <person name="Fan H."/>
            <person name="Li D."/>
            <person name="Dong L."/>
            <person name="Tao Y."/>
            <person name="Gao C."/>
            <person name="Wu H."/>
            <person name="Li Y."/>
            <person name="Cui Y."/>
            <person name="Guo X."/>
            <person name="Zheng S."/>
            <person name="Wang B."/>
            <person name="Yu K."/>
            <person name="Liang Q."/>
            <person name="Yang W."/>
            <person name="Lou X."/>
            <person name="Chen J."/>
            <person name="Feng M."/>
            <person name="Jian J."/>
            <person name="Zhang X."/>
            <person name="Luo G."/>
            <person name="Jiang Y."/>
            <person name="Liu J."/>
            <person name="Wang Z."/>
            <person name="Sha Y."/>
            <person name="Zhang B."/>
            <person name="Wu H."/>
            <person name="Tang D."/>
            <person name="Shen Q."/>
            <person name="Xue P."/>
            <person name="Zou S."/>
            <person name="Wang X."/>
            <person name="Liu X."/>
            <person name="Wang F."/>
            <person name="Yang Y."/>
            <person name="An X."/>
            <person name="Dong Z."/>
            <person name="Zhang K."/>
            <person name="Zhang X."/>
            <person name="Luo M.C."/>
            <person name="Dvorak J."/>
            <person name="Tong Y."/>
            <person name="Wang J."/>
            <person name="Yang H."/>
            <person name="Li Z."/>
            <person name="Wang D."/>
            <person name="Zhang A."/>
            <person name="Wang J."/>
        </authorList>
    </citation>
    <scope>NUCLEOTIDE SEQUENCE</scope>
    <source>
        <strain evidence="2">cv. G1812</strain>
    </source>
</reference>
<organism evidence="1 2">
    <name type="scientific">Triticum urartu</name>
    <name type="common">Red wild einkorn</name>
    <name type="synonym">Crithodium urartu</name>
    <dbReference type="NCBI Taxonomy" id="4572"/>
    <lineage>
        <taxon>Eukaryota</taxon>
        <taxon>Viridiplantae</taxon>
        <taxon>Streptophyta</taxon>
        <taxon>Embryophyta</taxon>
        <taxon>Tracheophyta</taxon>
        <taxon>Spermatophyta</taxon>
        <taxon>Magnoliopsida</taxon>
        <taxon>Liliopsida</taxon>
        <taxon>Poales</taxon>
        <taxon>Poaceae</taxon>
        <taxon>BOP clade</taxon>
        <taxon>Pooideae</taxon>
        <taxon>Triticodae</taxon>
        <taxon>Triticeae</taxon>
        <taxon>Triticinae</taxon>
        <taxon>Triticum</taxon>
    </lineage>
</organism>
<dbReference type="Proteomes" id="UP000015106">
    <property type="component" value="Chromosome 4"/>
</dbReference>
<sequence length="117" mass="13275">MLFLMQAGTKVHVLHGDASPSNSDTHAVAAVTIKGGIDDDDDIDMGLRRRRRRRHRQGAAAPTTSSWCCGDDDNNNINIGFWRRRCRPISAAYIVYTCINFLYQICMIDCKHNMYIL</sequence>
<reference evidence="1" key="2">
    <citation type="submission" date="2018-03" db="EMBL/GenBank/DDBJ databases">
        <title>The Triticum urartu genome reveals the dynamic nature of wheat genome evolution.</title>
        <authorList>
            <person name="Ling H."/>
            <person name="Ma B."/>
            <person name="Shi X."/>
            <person name="Liu H."/>
            <person name="Dong L."/>
            <person name="Sun H."/>
            <person name="Cao Y."/>
            <person name="Gao Q."/>
            <person name="Zheng S."/>
            <person name="Li Y."/>
            <person name="Yu Y."/>
            <person name="Du H."/>
            <person name="Qi M."/>
            <person name="Li Y."/>
            <person name="Yu H."/>
            <person name="Cui Y."/>
            <person name="Wang N."/>
            <person name="Chen C."/>
            <person name="Wu H."/>
            <person name="Zhao Y."/>
            <person name="Zhang J."/>
            <person name="Li Y."/>
            <person name="Zhou W."/>
            <person name="Zhang B."/>
            <person name="Hu W."/>
            <person name="Eijk M."/>
            <person name="Tang J."/>
            <person name="Witsenboer H."/>
            <person name="Zhao S."/>
            <person name="Li Z."/>
            <person name="Zhang A."/>
            <person name="Wang D."/>
            <person name="Liang C."/>
        </authorList>
    </citation>
    <scope>NUCLEOTIDE SEQUENCE [LARGE SCALE GENOMIC DNA]</scope>
    <source>
        <strain evidence="1">cv. G1812</strain>
    </source>
</reference>
<dbReference type="AlphaFoldDB" id="A0A8R7Q5J3"/>
<protein>
    <submittedName>
        <fullName evidence="1">Uncharacterized protein</fullName>
    </submittedName>
</protein>
<keyword evidence="2" id="KW-1185">Reference proteome</keyword>